<evidence type="ECO:0000256" key="3">
    <source>
        <dbReference type="ARBA" id="ARBA00022475"/>
    </source>
</evidence>
<keyword evidence="9" id="KW-1185">Reference proteome</keyword>
<evidence type="ECO:0000313" key="8">
    <source>
        <dbReference type="EMBL" id="ODP39747.1"/>
    </source>
</evidence>
<comment type="caution">
    <text evidence="8">The sequence shown here is derived from an EMBL/GenBank/DDBJ whole genome shotgun (WGS) entry which is preliminary data.</text>
</comment>
<feature type="transmembrane region" description="Helical" evidence="7">
    <location>
        <begin position="30"/>
        <end position="48"/>
    </location>
</feature>
<evidence type="ECO:0000256" key="5">
    <source>
        <dbReference type="ARBA" id="ARBA00022989"/>
    </source>
</evidence>
<keyword evidence="5 7" id="KW-1133">Transmembrane helix</keyword>
<gene>
    <name evidence="8" type="ORF">BFL28_08975</name>
</gene>
<evidence type="ECO:0000313" key="9">
    <source>
        <dbReference type="Proteomes" id="UP000094487"/>
    </source>
</evidence>
<dbReference type="GO" id="GO:0005886">
    <property type="term" value="C:plasma membrane"/>
    <property type="evidence" value="ECO:0007669"/>
    <property type="project" value="UniProtKB-SubCell"/>
</dbReference>
<dbReference type="STRING" id="1888892.BFL28_08975"/>
<dbReference type="AlphaFoldDB" id="A0A1E3M0V5"/>
<feature type="transmembrane region" description="Helical" evidence="7">
    <location>
        <begin position="6"/>
        <end position="23"/>
    </location>
</feature>
<comment type="similarity">
    <text evidence="2">Belongs to the UPF0410 family.</text>
</comment>
<dbReference type="PANTHER" id="PTHR33884">
    <property type="entry name" value="UPF0410 PROTEIN YMGE"/>
    <property type="match status" value="1"/>
</dbReference>
<organism evidence="8 9">
    <name type="scientific">Sphingomonas turrisvirgatae</name>
    <dbReference type="NCBI Taxonomy" id="1888892"/>
    <lineage>
        <taxon>Bacteria</taxon>
        <taxon>Pseudomonadati</taxon>
        <taxon>Pseudomonadota</taxon>
        <taxon>Alphaproteobacteria</taxon>
        <taxon>Sphingomonadales</taxon>
        <taxon>Sphingomonadaceae</taxon>
        <taxon>Sphingomonas</taxon>
    </lineage>
</organism>
<sequence>MPEGILSWILIGLVAGALGKLIMPGRDPGGIIVTILIGIAGALLAFYLTPLLQISLTQTWHHYLAATAGAVVLLALYRLIIRRRT</sequence>
<keyword evidence="4 7" id="KW-0812">Transmembrane</keyword>
<evidence type="ECO:0000256" key="6">
    <source>
        <dbReference type="ARBA" id="ARBA00023136"/>
    </source>
</evidence>
<proteinExistence type="inferred from homology"/>
<evidence type="ECO:0000256" key="4">
    <source>
        <dbReference type="ARBA" id="ARBA00022692"/>
    </source>
</evidence>
<name>A0A1E3M0V5_9SPHN</name>
<feature type="transmembrane region" description="Helical" evidence="7">
    <location>
        <begin position="60"/>
        <end position="80"/>
    </location>
</feature>
<evidence type="ECO:0000256" key="7">
    <source>
        <dbReference type="SAM" id="Phobius"/>
    </source>
</evidence>
<protein>
    <submittedName>
        <fullName evidence="8">Transglycosylase</fullName>
    </submittedName>
</protein>
<keyword evidence="6 7" id="KW-0472">Membrane</keyword>
<dbReference type="PANTHER" id="PTHR33884:SF3">
    <property type="entry name" value="UPF0410 PROTEIN YMGE"/>
    <property type="match status" value="1"/>
</dbReference>
<evidence type="ECO:0000256" key="2">
    <source>
        <dbReference type="ARBA" id="ARBA00011006"/>
    </source>
</evidence>
<dbReference type="Pfam" id="PF04226">
    <property type="entry name" value="Transgly_assoc"/>
    <property type="match status" value="1"/>
</dbReference>
<evidence type="ECO:0000256" key="1">
    <source>
        <dbReference type="ARBA" id="ARBA00004651"/>
    </source>
</evidence>
<dbReference type="EMBL" id="MDDS01000003">
    <property type="protein sequence ID" value="ODP39747.1"/>
    <property type="molecule type" value="Genomic_DNA"/>
</dbReference>
<dbReference type="Proteomes" id="UP000094487">
    <property type="component" value="Unassembled WGS sequence"/>
</dbReference>
<dbReference type="OrthoDB" id="9811343at2"/>
<accession>A0A1E3M0V5</accession>
<dbReference type="InterPro" id="IPR007341">
    <property type="entry name" value="Transgly_assoc"/>
</dbReference>
<dbReference type="RefSeq" id="WP_069318702.1">
    <property type="nucleotide sequence ID" value="NZ_MDDS01000003.1"/>
</dbReference>
<comment type="subcellular location">
    <subcellularLocation>
        <location evidence="1">Cell membrane</location>
        <topology evidence="1">Multi-pass membrane protein</topology>
    </subcellularLocation>
</comment>
<keyword evidence="3" id="KW-1003">Cell membrane</keyword>
<reference evidence="8 9" key="1">
    <citation type="submission" date="2016-08" db="EMBL/GenBank/DDBJ databases">
        <title>Draft genome of the agarase producing Sphingomonas sp. MCT13.</title>
        <authorList>
            <person name="D'Andrea M.M."/>
            <person name="Rossolini G.M."/>
            <person name="Thaller M.C."/>
        </authorList>
    </citation>
    <scope>NUCLEOTIDE SEQUENCE [LARGE SCALE GENOMIC DNA]</scope>
    <source>
        <strain evidence="8 9">MCT13</strain>
    </source>
</reference>